<protein>
    <submittedName>
        <fullName evidence="1">40185_t:CDS:1</fullName>
    </submittedName>
</protein>
<comment type="caution">
    <text evidence="1">The sequence shown here is derived from an EMBL/GenBank/DDBJ whole genome shotgun (WGS) entry which is preliminary data.</text>
</comment>
<gene>
    <name evidence="1" type="ORF">GMARGA_LOCUS33612</name>
</gene>
<dbReference type="EMBL" id="CAJVQB010056421">
    <property type="protein sequence ID" value="CAG8837680.1"/>
    <property type="molecule type" value="Genomic_DNA"/>
</dbReference>
<evidence type="ECO:0000313" key="2">
    <source>
        <dbReference type="Proteomes" id="UP000789901"/>
    </source>
</evidence>
<name>A0ABN7WQD1_GIGMA</name>
<organism evidence="1 2">
    <name type="scientific">Gigaspora margarita</name>
    <dbReference type="NCBI Taxonomy" id="4874"/>
    <lineage>
        <taxon>Eukaryota</taxon>
        <taxon>Fungi</taxon>
        <taxon>Fungi incertae sedis</taxon>
        <taxon>Mucoromycota</taxon>
        <taxon>Glomeromycotina</taxon>
        <taxon>Glomeromycetes</taxon>
        <taxon>Diversisporales</taxon>
        <taxon>Gigasporaceae</taxon>
        <taxon>Gigaspora</taxon>
    </lineage>
</organism>
<evidence type="ECO:0000313" key="1">
    <source>
        <dbReference type="EMBL" id="CAG8837680.1"/>
    </source>
</evidence>
<reference evidence="1 2" key="1">
    <citation type="submission" date="2021-06" db="EMBL/GenBank/DDBJ databases">
        <authorList>
            <person name="Kallberg Y."/>
            <person name="Tangrot J."/>
            <person name="Rosling A."/>
        </authorList>
    </citation>
    <scope>NUCLEOTIDE SEQUENCE [LARGE SCALE GENOMIC DNA]</scope>
    <source>
        <strain evidence="1 2">120-4 pot B 10/14</strain>
    </source>
</reference>
<proteinExistence type="predicted"/>
<keyword evidence="2" id="KW-1185">Reference proteome</keyword>
<dbReference type="Proteomes" id="UP000789901">
    <property type="component" value="Unassembled WGS sequence"/>
</dbReference>
<accession>A0ABN7WQD1</accession>
<feature type="non-terminal residue" evidence="1">
    <location>
        <position position="52"/>
    </location>
</feature>
<sequence length="52" mass="5766">MTMKAEIDPETIPNAKPEVVEFIEEAVNVINNALSPIVPMLDVVITLINEIF</sequence>